<proteinExistence type="predicted"/>
<accession>A0A830HSL3</accession>
<dbReference type="Proteomes" id="UP000660262">
    <property type="component" value="Unassembled WGS sequence"/>
</dbReference>
<dbReference type="EMBL" id="BNJQ01000026">
    <property type="protein sequence ID" value="GHP09685.1"/>
    <property type="molecule type" value="Genomic_DNA"/>
</dbReference>
<evidence type="ECO:0000313" key="3">
    <source>
        <dbReference type="Proteomes" id="UP000660262"/>
    </source>
</evidence>
<evidence type="ECO:0000313" key="2">
    <source>
        <dbReference type="EMBL" id="GHP09685.1"/>
    </source>
</evidence>
<organism evidence="2 3">
    <name type="scientific">Pycnococcus provasolii</name>
    <dbReference type="NCBI Taxonomy" id="41880"/>
    <lineage>
        <taxon>Eukaryota</taxon>
        <taxon>Viridiplantae</taxon>
        <taxon>Chlorophyta</taxon>
        <taxon>Pseudoscourfieldiophyceae</taxon>
        <taxon>Pseudoscourfieldiales</taxon>
        <taxon>Pycnococcaceae</taxon>
        <taxon>Pycnococcus</taxon>
    </lineage>
</organism>
<dbReference type="AlphaFoldDB" id="A0A830HSL3"/>
<feature type="compositionally biased region" description="Polar residues" evidence="1">
    <location>
        <begin position="114"/>
        <end position="126"/>
    </location>
</feature>
<reference evidence="2" key="1">
    <citation type="submission" date="2020-10" db="EMBL/GenBank/DDBJ databases">
        <title>Unveiling of a novel bifunctional photoreceptor, Dualchrome1, isolated from a cosmopolitan green alga.</title>
        <authorList>
            <person name="Suzuki S."/>
            <person name="Kawachi M."/>
        </authorList>
    </citation>
    <scope>NUCLEOTIDE SEQUENCE</scope>
    <source>
        <strain evidence="2">NIES 2893</strain>
    </source>
</reference>
<keyword evidence="3" id="KW-1185">Reference proteome</keyword>
<protein>
    <submittedName>
        <fullName evidence="2">Uncharacterized protein</fullName>
    </submittedName>
</protein>
<gene>
    <name evidence="2" type="ORF">PPROV_000842000</name>
</gene>
<dbReference type="OrthoDB" id="9909019at2759"/>
<feature type="region of interest" description="Disordered" evidence="1">
    <location>
        <begin position="108"/>
        <end position="141"/>
    </location>
</feature>
<sequence length="141" mass="15122">MFHVILIIKGISTYDYILIKRRQEEAKNASIAAGEAPASQACFCIPCGQRAGTVAPTPMAETPRATNGAKKPPIKVSIDPCALLRVRSQQASKAQARGTDMRRLMTQIAREDTPGSTPDATPTKPQHVNVDIPAGNDASRQ</sequence>
<comment type="caution">
    <text evidence="2">The sequence shown here is derived from an EMBL/GenBank/DDBJ whole genome shotgun (WGS) entry which is preliminary data.</text>
</comment>
<name>A0A830HSL3_9CHLO</name>
<evidence type="ECO:0000256" key="1">
    <source>
        <dbReference type="SAM" id="MobiDB-lite"/>
    </source>
</evidence>